<dbReference type="InterPro" id="IPR011992">
    <property type="entry name" value="EF-hand-dom_pair"/>
</dbReference>
<feature type="compositionally biased region" description="Basic and acidic residues" evidence="6">
    <location>
        <begin position="456"/>
        <end position="466"/>
    </location>
</feature>
<evidence type="ECO:0000256" key="2">
    <source>
        <dbReference type="ARBA" id="ARBA00022692"/>
    </source>
</evidence>
<feature type="compositionally biased region" description="Basic residues" evidence="6">
    <location>
        <begin position="481"/>
        <end position="497"/>
    </location>
</feature>
<dbReference type="SMART" id="SM00054">
    <property type="entry name" value="EFh"/>
    <property type="match status" value="2"/>
</dbReference>
<accession>A0A0G4EXS2</accession>
<protein>
    <recommendedName>
        <fullName evidence="8">EF-hand domain-containing protein</fullName>
    </recommendedName>
</protein>
<dbReference type="PhylomeDB" id="A0A0G4EXS2"/>
<evidence type="ECO:0000256" key="7">
    <source>
        <dbReference type="SAM" id="Phobius"/>
    </source>
</evidence>
<dbReference type="CDD" id="cd00051">
    <property type="entry name" value="EFh"/>
    <property type="match status" value="1"/>
</dbReference>
<dbReference type="Pfam" id="PF00520">
    <property type="entry name" value="Ion_trans"/>
    <property type="match status" value="1"/>
</dbReference>
<feature type="region of interest" description="Disordered" evidence="6">
    <location>
        <begin position="420"/>
        <end position="530"/>
    </location>
</feature>
<dbReference type="EMBL" id="CDMY01000343">
    <property type="protein sequence ID" value="CEM03516.1"/>
    <property type="molecule type" value="Genomic_DNA"/>
</dbReference>
<feature type="transmembrane region" description="Helical" evidence="7">
    <location>
        <begin position="55"/>
        <end position="75"/>
    </location>
</feature>
<feature type="domain" description="EF-hand" evidence="8">
    <location>
        <begin position="344"/>
        <end position="379"/>
    </location>
</feature>
<keyword evidence="10" id="KW-1185">Reference proteome</keyword>
<dbReference type="PANTHER" id="PTHR10037">
    <property type="entry name" value="VOLTAGE-GATED CATION CHANNEL CALCIUM AND SODIUM"/>
    <property type="match status" value="1"/>
</dbReference>
<dbReference type="Proteomes" id="UP000041254">
    <property type="component" value="Unassembled WGS sequence"/>
</dbReference>
<dbReference type="Gene3D" id="1.20.120.350">
    <property type="entry name" value="Voltage-gated potassium channels. Chain C"/>
    <property type="match status" value="1"/>
</dbReference>
<dbReference type="InterPro" id="IPR043203">
    <property type="entry name" value="VGCC_Ca_Na"/>
</dbReference>
<evidence type="ECO:0000256" key="4">
    <source>
        <dbReference type="ARBA" id="ARBA00022989"/>
    </source>
</evidence>
<evidence type="ECO:0000313" key="10">
    <source>
        <dbReference type="Proteomes" id="UP000041254"/>
    </source>
</evidence>
<dbReference type="InterPro" id="IPR018247">
    <property type="entry name" value="EF_Hand_1_Ca_BS"/>
</dbReference>
<keyword evidence="4 7" id="KW-1133">Transmembrane helix</keyword>
<feature type="region of interest" description="Disordered" evidence="6">
    <location>
        <begin position="558"/>
        <end position="616"/>
    </location>
</feature>
<dbReference type="InterPro" id="IPR002048">
    <property type="entry name" value="EF_hand_dom"/>
</dbReference>
<dbReference type="AlphaFoldDB" id="A0A0G4EXS2"/>
<evidence type="ECO:0000256" key="3">
    <source>
        <dbReference type="ARBA" id="ARBA00022837"/>
    </source>
</evidence>
<dbReference type="PROSITE" id="PS00018">
    <property type="entry name" value="EF_HAND_1"/>
    <property type="match status" value="1"/>
</dbReference>
<dbReference type="Gene3D" id="1.10.238.10">
    <property type="entry name" value="EF-hand"/>
    <property type="match status" value="1"/>
</dbReference>
<gene>
    <name evidence="9" type="ORF">Vbra_5461</name>
</gene>
<evidence type="ECO:0000256" key="5">
    <source>
        <dbReference type="ARBA" id="ARBA00023136"/>
    </source>
</evidence>
<feature type="transmembrane region" description="Helical" evidence="7">
    <location>
        <begin position="87"/>
        <end position="106"/>
    </location>
</feature>
<proteinExistence type="predicted"/>
<dbReference type="STRING" id="1169540.A0A0G4EXS2"/>
<feature type="compositionally biased region" description="Polar residues" evidence="6">
    <location>
        <begin position="512"/>
        <end position="529"/>
    </location>
</feature>
<keyword evidence="2 7" id="KW-0812">Transmembrane</keyword>
<dbReference type="OMA" id="GIICEST"/>
<dbReference type="GO" id="GO:0005509">
    <property type="term" value="F:calcium ion binding"/>
    <property type="evidence" value="ECO:0007669"/>
    <property type="project" value="InterPro"/>
</dbReference>
<dbReference type="SUPFAM" id="SSF81324">
    <property type="entry name" value="Voltage-gated potassium channels"/>
    <property type="match status" value="1"/>
</dbReference>
<evidence type="ECO:0000259" key="8">
    <source>
        <dbReference type="PROSITE" id="PS50222"/>
    </source>
</evidence>
<feature type="domain" description="EF-hand" evidence="8">
    <location>
        <begin position="301"/>
        <end position="336"/>
    </location>
</feature>
<dbReference type="InterPro" id="IPR027359">
    <property type="entry name" value="Volt_channel_dom_sf"/>
</dbReference>
<keyword evidence="3" id="KW-0106">Calcium</keyword>
<keyword evidence="5 7" id="KW-0472">Membrane</keyword>
<dbReference type="SUPFAM" id="SSF47473">
    <property type="entry name" value="EF-hand"/>
    <property type="match status" value="1"/>
</dbReference>
<dbReference type="OrthoDB" id="431720at2759"/>
<dbReference type="InParanoid" id="A0A0G4EXS2"/>
<dbReference type="InterPro" id="IPR005821">
    <property type="entry name" value="Ion_trans_dom"/>
</dbReference>
<dbReference type="Pfam" id="PF13499">
    <property type="entry name" value="EF-hand_7"/>
    <property type="match status" value="1"/>
</dbReference>
<feature type="transmembrane region" description="Helical" evidence="7">
    <location>
        <begin position="252"/>
        <end position="276"/>
    </location>
</feature>
<evidence type="ECO:0000256" key="6">
    <source>
        <dbReference type="SAM" id="MobiDB-lite"/>
    </source>
</evidence>
<organism evidence="9 10">
    <name type="scientific">Vitrella brassicaformis (strain CCMP3155)</name>
    <dbReference type="NCBI Taxonomy" id="1169540"/>
    <lineage>
        <taxon>Eukaryota</taxon>
        <taxon>Sar</taxon>
        <taxon>Alveolata</taxon>
        <taxon>Colpodellida</taxon>
        <taxon>Vitrellaceae</taxon>
        <taxon>Vitrella</taxon>
    </lineage>
</organism>
<dbReference type="PANTHER" id="PTHR10037:SF62">
    <property type="entry name" value="SODIUM CHANNEL PROTEIN 60E"/>
    <property type="match status" value="1"/>
</dbReference>
<sequence length="616" mass="68303">MTTISALAAAEAGEPEERGHIEADHLSASVAFHGTPRTTERDQESGHTFSTQFDVLFGAVIVLNAVIIGVEVDWGKKMKEGKGRRELHWFVLENIFAAVFFLEFVLRYRVLRNMLRFLSGGGRCCRCVGAHVDHGDNSKRYSVLTLLRIVRLFRLARLVRLFRIFKELWLLMSGLVTSMRTLSWVGLLLFLFLYISAIFVTQIVKQSSEFEGDEEVRDLWGTVPRSMFTLFQVMTMADWAEPVRHVMTKMPWLAAFFILFIGVTAFAIMNLVIGIICESTLSAVNNDEREVNLKLEEEWRTLLESLHDIFDTMNHNSDGAISRDDFLDALQDDKVVGRLLAVGIEVVDAEELYDVLDANGDGVISLDEFIDGCVRLKGAPKSVNLLAVQCDQRNIKRRLVHLEKRLDTLIAAAVQCVATRTKGGDRRQTQAADDDAAQDNKDSSSSSSSIGGEPEPGEKTHPEKGRTAIGAGKGVDFTHQWLKRSRTDHHHHHHRQHSSSSSSNDDDPIKRASTTTDNLQGSIQLSLSQPPCPAIDTEAMHTHTCEGLHESGHGMGVSMRASPSDGDMHPPNSPPRSEPTCADAPNADGGMTVDYDVGEGRGSRRVSVGLPHVDER</sequence>
<dbReference type="PROSITE" id="PS50222">
    <property type="entry name" value="EF_HAND_2"/>
    <property type="match status" value="2"/>
</dbReference>
<dbReference type="GO" id="GO:0001518">
    <property type="term" value="C:voltage-gated sodium channel complex"/>
    <property type="evidence" value="ECO:0007669"/>
    <property type="project" value="TreeGrafter"/>
</dbReference>
<evidence type="ECO:0000256" key="1">
    <source>
        <dbReference type="ARBA" id="ARBA00004141"/>
    </source>
</evidence>
<feature type="transmembrane region" description="Helical" evidence="7">
    <location>
        <begin position="182"/>
        <end position="203"/>
    </location>
</feature>
<dbReference type="GO" id="GO:0005248">
    <property type="term" value="F:voltage-gated sodium channel activity"/>
    <property type="evidence" value="ECO:0007669"/>
    <property type="project" value="TreeGrafter"/>
</dbReference>
<comment type="subcellular location">
    <subcellularLocation>
        <location evidence="1">Membrane</location>
        <topology evidence="1">Multi-pass membrane protein</topology>
    </subcellularLocation>
</comment>
<evidence type="ECO:0000313" key="9">
    <source>
        <dbReference type="EMBL" id="CEM03516.1"/>
    </source>
</evidence>
<reference evidence="9 10" key="1">
    <citation type="submission" date="2014-11" db="EMBL/GenBank/DDBJ databases">
        <authorList>
            <person name="Zhu J."/>
            <person name="Qi W."/>
            <person name="Song R."/>
        </authorList>
    </citation>
    <scope>NUCLEOTIDE SEQUENCE [LARGE SCALE GENOMIC DNA]</scope>
</reference>
<dbReference type="Gene3D" id="1.10.287.70">
    <property type="match status" value="1"/>
</dbReference>
<dbReference type="VEuPathDB" id="CryptoDB:Vbra_5461"/>
<name>A0A0G4EXS2_VITBC</name>